<evidence type="ECO:0000313" key="6">
    <source>
        <dbReference type="Proteomes" id="UP000217784"/>
    </source>
</evidence>
<feature type="domain" description="HTH tetR-type" evidence="4">
    <location>
        <begin position="13"/>
        <end position="73"/>
    </location>
</feature>
<name>A0A2A2H7B9_METBR</name>
<protein>
    <submittedName>
        <fullName evidence="5">TetR family transcriptional regulator</fullName>
    </submittedName>
</protein>
<evidence type="ECO:0000256" key="3">
    <source>
        <dbReference type="SAM" id="Phobius"/>
    </source>
</evidence>
<proteinExistence type="predicted"/>
<dbReference type="PROSITE" id="PS50977">
    <property type="entry name" value="HTH_TETR_2"/>
    <property type="match status" value="1"/>
</dbReference>
<reference evidence="5 6" key="1">
    <citation type="journal article" date="2017" name="BMC Genomics">
        <title>Genomic analysis of methanogenic archaea reveals a shift towards energy conservation.</title>
        <authorList>
            <person name="Gilmore S.P."/>
            <person name="Henske J.K."/>
            <person name="Sexton J.A."/>
            <person name="Solomon K.V."/>
            <person name="Seppala S."/>
            <person name="Yoo J.I."/>
            <person name="Huyett L.M."/>
            <person name="Pressman A."/>
            <person name="Cogan J.Z."/>
            <person name="Kivenson V."/>
            <person name="Peng X."/>
            <person name="Tan Y."/>
            <person name="Valentine D.L."/>
            <person name="O'Malley M.A."/>
        </authorList>
    </citation>
    <scope>NUCLEOTIDE SEQUENCE [LARGE SCALE GENOMIC DNA]</scope>
    <source>
        <strain evidence="5 6">M.o.H.</strain>
    </source>
</reference>
<dbReference type="PRINTS" id="PR00455">
    <property type="entry name" value="HTHTETR"/>
</dbReference>
<feature type="DNA-binding region" description="H-T-H motif" evidence="2">
    <location>
        <begin position="36"/>
        <end position="55"/>
    </location>
</feature>
<keyword evidence="1 2" id="KW-0238">DNA-binding</keyword>
<gene>
    <name evidence="5" type="ORF">ASJ80_12755</name>
</gene>
<comment type="caution">
    <text evidence="5">The sequence shown here is derived from an EMBL/GenBank/DDBJ whole genome shotgun (WGS) entry which is preliminary data.</text>
</comment>
<dbReference type="SUPFAM" id="SSF46689">
    <property type="entry name" value="Homeodomain-like"/>
    <property type="match status" value="1"/>
</dbReference>
<dbReference type="InterPro" id="IPR009057">
    <property type="entry name" value="Homeodomain-like_sf"/>
</dbReference>
<keyword evidence="3" id="KW-1133">Transmembrane helix</keyword>
<evidence type="ECO:0000313" key="5">
    <source>
        <dbReference type="EMBL" id="PAV05150.1"/>
    </source>
</evidence>
<dbReference type="GO" id="GO:0003677">
    <property type="term" value="F:DNA binding"/>
    <property type="evidence" value="ECO:0007669"/>
    <property type="project" value="UniProtKB-UniRule"/>
</dbReference>
<organism evidence="5 6">
    <name type="scientific">Methanobacterium bryantii</name>
    <dbReference type="NCBI Taxonomy" id="2161"/>
    <lineage>
        <taxon>Archaea</taxon>
        <taxon>Methanobacteriati</taxon>
        <taxon>Methanobacteriota</taxon>
        <taxon>Methanomada group</taxon>
        <taxon>Methanobacteria</taxon>
        <taxon>Methanobacteriales</taxon>
        <taxon>Methanobacteriaceae</taxon>
        <taxon>Methanobacterium</taxon>
    </lineage>
</organism>
<dbReference type="InterPro" id="IPR050624">
    <property type="entry name" value="HTH-type_Tx_Regulator"/>
</dbReference>
<keyword evidence="6" id="KW-1185">Reference proteome</keyword>
<evidence type="ECO:0000259" key="4">
    <source>
        <dbReference type="PROSITE" id="PS50977"/>
    </source>
</evidence>
<dbReference type="RefSeq" id="WP_069584974.1">
    <property type="nucleotide sequence ID" value="NZ_LMVM01000012.1"/>
</dbReference>
<evidence type="ECO:0000256" key="2">
    <source>
        <dbReference type="PROSITE-ProRule" id="PRU00335"/>
    </source>
</evidence>
<feature type="transmembrane region" description="Helical" evidence="3">
    <location>
        <begin position="164"/>
        <end position="183"/>
    </location>
</feature>
<accession>A0A2A2H7B9</accession>
<dbReference type="InterPro" id="IPR001647">
    <property type="entry name" value="HTH_TetR"/>
</dbReference>
<sequence>MKNQANDSKTEKKSTKEKIFDVSLDLFSQKGFDGVSVREIAREVGIRESSIYNHYRNKEAIMDAIIDYFMSELQQSGPPEEVGELLMDQGPEVFFEVGARMYIEQVNTPKMEKIWRLVSVEMYHNEKIRNFYKKELLEGPINIWEATFTKMIEKRLIKPVNPRTLAYEYFSFAIYLFFEYFVLKYDEDFDSFMDLALEKMNNHTKFLLKAIKV</sequence>
<dbReference type="OrthoDB" id="135877at2157"/>
<keyword evidence="3" id="KW-0812">Transmembrane</keyword>
<dbReference type="EMBL" id="LMVM01000012">
    <property type="protein sequence ID" value="PAV05150.1"/>
    <property type="molecule type" value="Genomic_DNA"/>
</dbReference>
<evidence type="ECO:0000256" key="1">
    <source>
        <dbReference type="ARBA" id="ARBA00023125"/>
    </source>
</evidence>
<dbReference type="Pfam" id="PF00440">
    <property type="entry name" value="TetR_N"/>
    <property type="match status" value="1"/>
</dbReference>
<dbReference type="PANTHER" id="PTHR43479:SF11">
    <property type="entry name" value="ACREF_ENVCD OPERON REPRESSOR-RELATED"/>
    <property type="match status" value="1"/>
</dbReference>
<dbReference type="AlphaFoldDB" id="A0A2A2H7B9"/>
<dbReference type="Gene3D" id="1.10.357.10">
    <property type="entry name" value="Tetracycline Repressor, domain 2"/>
    <property type="match status" value="1"/>
</dbReference>
<dbReference type="Proteomes" id="UP000217784">
    <property type="component" value="Unassembled WGS sequence"/>
</dbReference>
<keyword evidence="3" id="KW-0472">Membrane</keyword>
<dbReference type="PANTHER" id="PTHR43479">
    <property type="entry name" value="ACREF/ENVCD OPERON REPRESSOR-RELATED"/>
    <property type="match status" value="1"/>
</dbReference>